<evidence type="ECO:0000313" key="12">
    <source>
        <dbReference type="Proteomes" id="UP000663720"/>
    </source>
</evidence>
<dbReference type="EMBL" id="CP061799">
    <property type="protein sequence ID" value="QTA79693.1"/>
    <property type="molecule type" value="Genomic_DNA"/>
</dbReference>
<dbReference type="PANTHER" id="PTHR11138">
    <property type="entry name" value="METHIONYL-TRNA FORMYLTRANSFERASE"/>
    <property type="match status" value="1"/>
</dbReference>
<accession>A0A975GFX8</accession>
<dbReference type="InterPro" id="IPR005793">
    <property type="entry name" value="Formyl_trans_C"/>
</dbReference>
<comment type="similarity">
    <text evidence="2 8">Belongs to the Fmt family.</text>
</comment>
<dbReference type="InterPro" id="IPR044135">
    <property type="entry name" value="Met-tRNA-FMT_C"/>
</dbReference>
<dbReference type="InterPro" id="IPR041711">
    <property type="entry name" value="Met-tRNA-FMT_N"/>
</dbReference>
<comment type="catalytic activity">
    <reaction evidence="7 8">
        <text>L-methionyl-tRNA(fMet) + (6R)-10-formyltetrahydrofolate = N-formyl-L-methionyl-tRNA(fMet) + (6S)-5,6,7,8-tetrahydrofolate + H(+)</text>
        <dbReference type="Rhea" id="RHEA:24380"/>
        <dbReference type="Rhea" id="RHEA-COMP:9952"/>
        <dbReference type="Rhea" id="RHEA-COMP:9953"/>
        <dbReference type="ChEBI" id="CHEBI:15378"/>
        <dbReference type="ChEBI" id="CHEBI:57453"/>
        <dbReference type="ChEBI" id="CHEBI:78530"/>
        <dbReference type="ChEBI" id="CHEBI:78844"/>
        <dbReference type="ChEBI" id="CHEBI:195366"/>
        <dbReference type="EC" id="2.1.2.9"/>
    </reaction>
</comment>
<proteinExistence type="inferred from homology"/>
<organism evidence="11 12">
    <name type="scientific">Desulfonema limicola</name>
    <dbReference type="NCBI Taxonomy" id="45656"/>
    <lineage>
        <taxon>Bacteria</taxon>
        <taxon>Pseudomonadati</taxon>
        <taxon>Thermodesulfobacteriota</taxon>
        <taxon>Desulfobacteria</taxon>
        <taxon>Desulfobacterales</taxon>
        <taxon>Desulfococcaceae</taxon>
        <taxon>Desulfonema</taxon>
    </lineage>
</organism>
<reference evidence="11" key="1">
    <citation type="journal article" date="2021" name="Microb. Physiol.">
        <title>Proteogenomic Insights into the Physiology of Marine, Sulfate-Reducing, Filamentous Desulfonema limicola and Desulfonema magnum.</title>
        <authorList>
            <person name="Schnaars V."/>
            <person name="Wohlbrand L."/>
            <person name="Scheve S."/>
            <person name="Hinrichs C."/>
            <person name="Reinhardt R."/>
            <person name="Rabus R."/>
        </authorList>
    </citation>
    <scope>NUCLEOTIDE SEQUENCE</scope>
    <source>
        <strain evidence="11">5ac10</strain>
    </source>
</reference>
<feature type="domain" description="Formyl transferase C-terminal" evidence="10">
    <location>
        <begin position="212"/>
        <end position="309"/>
    </location>
</feature>
<dbReference type="Gene3D" id="3.40.50.170">
    <property type="entry name" value="Formyl transferase, N-terminal domain"/>
    <property type="match status" value="1"/>
</dbReference>
<dbReference type="CDD" id="cd08704">
    <property type="entry name" value="Met_tRNA_FMT_C"/>
    <property type="match status" value="1"/>
</dbReference>
<dbReference type="PANTHER" id="PTHR11138:SF5">
    <property type="entry name" value="METHIONYL-TRNA FORMYLTRANSFERASE, MITOCHONDRIAL"/>
    <property type="match status" value="1"/>
</dbReference>
<gene>
    <name evidence="8 11" type="primary">fmt</name>
    <name evidence="11" type="ORF">dnl_19690</name>
</gene>
<dbReference type="InterPro" id="IPR005794">
    <property type="entry name" value="Fmt"/>
</dbReference>
<dbReference type="GO" id="GO:0004479">
    <property type="term" value="F:methionyl-tRNA formyltransferase activity"/>
    <property type="evidence" value="ECO:0007669"/>
    <property type="project" value="UniProtKB-UniRule"/>
</dbReference>
<comment type="function">
    <text evidence="1 8">Attaches a formyl group to the free amino group of methionyl-tRNA(fMet). The formyl group appears to play a dual role in the initiator identity of N-formylmethionyl-tRNA by promoting its recognition by IF2 and preventing the misappropriation of this tRNA by the elongation apparatus.</text>
</comment>
<keyword evidence="5 8" id="KW-0808">Transferase</keyword>
<dbReference type="Pfam" id="PF02911">
    <property type="entry name" value="Formyl_trans_C"/>
    <property type="match status" value="1"/>
</dbReference>
<dbReference type="SUPFAM" id="SSF53328">
    <property type="entry name" value="Formyltransferase"/>
    <property type="match status" value="1"/>
</dbReference>
<evidence type="ECO:0000313" key="11">
    <source>
        <dbReference type="EMBL" id="QTA79693.1"/>
    </source>
</evidence>
<dbReference type="InterPro" id="IPR036477">
    <property type="entry name" value="Formyl_transf_N_sf"/>
</dbReference>
<dbReference type="RefSeq" id="WP_246514898.1">
    <property type="nucleotide sequence ID" value="NZ_CP061799.1"/>
</dbReference>
<dbReference type="Gene3D" id="3.10.25.10">
    <property type="entry name" value="Formyl transferase, C-terminal domain"/>
    <property type="match status" value="1"/>
</dbReference>
<dbReference type="SUPFAM" id="SSF50486">
    <property type="entry name" value="FMT C-terminal domain-like"/>
    <property type="match status" value="1"/>
</dbReference>
<dbReference type="Proteomes" id="UP000663720">
    <property type="component" value="Chromosome"/>
</dbReference>
<evidence type="ECO:0000259" key="10">
    <source>
        <dbReference type="Pfam" id="PF02911"/>
    </source>
</evidence>
<protein>
    <recommendedName>
        <fullName evidence="4 8">Methionyl-tRNA formyltransferase</fullName>
        <ecNumber evidence="3 8">2.1.2.9</ecNumber>
    </recommendedName>
</protein>
<feature type="binding site" evidence="8">
    <location>
        <begin position="117"/>
        <end position="120"/>
    </location>
    <ligand>
        <name>(6S)-5,6,7,8-tetrahydrofolate</name>
        <dbReference type="ChEBI" id="CHEBI:57453"/>
    </ligand>
</feature>
<dbReference type="EC" id="2.1.2.9" evidence="3 8"/>
<dbReference type="InterPro" id="IPR037022">
    <property type="entry name" value="Formyl_trans_C_sf"/>
</dbReference>
<dbReference type="NCBIfam" id="TIGR00460">
    <property type="entry name" value="fmt"/>
    <property type="match status" value="1"/>
</dbReference>
<dbReference type="GO" id="GO:0005829">
    <property type="term" value="C:cytosol"/>
    <property type="evidence" value="ECO:0007669"/>
    <property type="project" value="TreeGrafter"/>
</dbReference>
<evidence type="ECO:0000256" key="7">
    <source>
        <dbReference type="ARBA" id="ARBA00048558"/>
    </source>
</evidence>
<evidence type="ECO:0000256" key="4">
    <source>
        <dbReference type="ARBA" id="ARBA00016014"/>
    </source>
</evidence>
<dbReference type="HAMAP" id="MF_00182">
    <property type="entry name" value="Formyl_trans"/>
    <property type="match status" value="1"/>
</dbReference>
<dbReference type="InterPro" id="IPR002376">
    <property type="entry name" value="Formyl_transf_N"/>
</dbReference>
<feature type="domain" description="Formyl transferase N-terminal" evidence="9">
    <location>
        <begin position="10"/>
        <end position="185"/>
    </location>
</feature>
<sequence length="318" mass="35150">MTSRINKQFKIVFMGTPDFAVPPLKELYNSSHEICLVVTQPDRPKGRGRKMTHPPVKQAAIEMGYRVIQPEKVNTEEFKAEMENIKPDLYVVVAFGHILSQEILNIPRLGAVNIHASLLPRYRGAAPIQWAVINGEKETGVTAMFMDRGMDTGDILLKETIRIADNDTAGSLHDKLAAAGAGLLHKTLKDFETGSIKPVPQDNSKATYAPPLKKEDGHIDWNKSAKSLECFIRGMTPWPGAFTFFNEKRLRIFKAGVLDIKTAEPSGTIIKGFPDELRVAAGKESVLSILEIQGASGKRLFTKDFLRGCQIPVGTILK</sequence>
<evidence type="ECO:0000256" key="8">
    <source>
        <dbReference type="HAMAP-Rule" id="MF_00182"/>
    </source>
</evidence>
<evidence type="ECO:0000256" key="2">
    <source>
        <dbReference type="ARBA" id="ARBA00010699"/>
    </source>
</evidence>
<dbReference type="CDD" id="cd08646">
    <property type="entry name" value="FMT_core_Met-tRNA-FMT_N"/>
    <property type="match status" value="1"/>
</dbReference>
<evidence type="ECO:0000256" key="5">
    <source>
        <dbReference type="ARBA" id="ARBA00022679"/>
    </source>
</evidence>
<evidence type="ECO:0000256" key="3">
    <source>
        <dbReference type="ARBA" id="ARBA00012261"/>
    </source>
</evidence>
<evidence type="ECO:0000259" key="9">
    <source>
        <dbReference type="Pfam" id="PF00551"/>
    </source>
</evidence>
<name>A0A975GFX8_9BACT</name>
<keyword evidence="12" id="KW-1185">Reference proteome</keyword>
<dbReference type="KEGG" id="dli:dnl_19690"/>
<dbReference type="InterPro" id="IPR011034">
    <property type="entry name" value="Formyl_transferase-like_C_sf"/>
</dbReference>
<dbReference type="AlphaFoldDB" id="A0A975GFX8"/>
<dbReference type="Pfam" id="PF00551">
    <property type="entry name" value="Formyl_trans_N"/>
    <property type="match status" value="1"/>
</dbReference>
<evidence type="ECO:0000256" key="1">
    <source>
        <dbReference type="ARBA" id="ARBA00002606"/>
    </source>
</evidence>
<evidence type="ECO:0000256" key="6">
    <source>
        <dbReference type="ARBA" id="ARBA00022917"/>
    </source>
</evidence>
<keyword evidence="6 8" id="KW-0648">Protein biosynthesis</keyword>